<dbReference type="SUPFAM" id="SSF46785">
    <property type="entry name" value="Winged helix' DNA-binding domain"/>
    <property type="match status" value="2"/>
</dbReference>
<feature type="domain" description="H15" evidence="8">
    <location>
        <begin position="5"/>
        <end position="74"/>
    </location>
</feature>
<dbReference type="Gene3D" id="1.10.10.10">
    <property type="entry name" value="Winged helix-like DNA-binding domain superfamily/Winged helix DNA-binding domain"/>
    <property type="match status" value="2"/>
</dbReference>
<dbReference type="AlphaFoldDB" id="A0AA41VM33"/>
<dbReference type="PRINTS" id="PR00624">
    <property type="entry name" value="HISTONEH5"/>
</dbReference>
<comment type="similarity">
    <text evidence="6">Belongs to the histone H1/H5 family.</text>
</comment>
<dbReference type="SMART" id="SM00526">
    <property type="entry name" value="H15"/>
    <property type="match status" value="2"/>
</dbReference>
<dbReference type="GO" id="GO:0005634">
    <property type="term" value="C:nucleus"/>
    <property type="evidence" value="ECO:0007669"/>
    <property type="project" value="UniProtKB-SubCell"/>
</dbReference>
<dbReference type="EMBL" id="JAJJMA010249021">
    <property type="protein sequence ID" value="MCL7043645.1"/>
    <property type="molecule type" value="Genomic_DNA"/>
</dbReference>
<keyword evidence="5 6" id="KW-0539">Nucleus</keyword>
<feature type="domain" description="H15" evidence="8">
    <location>
        <begin position="108"/>
        <end position="178"/>
    </location>
</feature>
<dbReference type="InterPro" id="IPR036388">
    <property type="entry name" value="WH-like_DNA-bd_sf"/>
</dbReference>
<dbReference type="GO" id="GO:0006334">
    <property type="term" value="P:nucleosome assembly"/>
    <property type="evidence" value="ECO:0007669"/>
    <property type="project" value="InterPro"/>
</dbReference>
<dbReference type="GO" id="GO:0031492">
    <property type="term" value="F:nucleosomal DNA binding"/>
    <property type="evidence" value="ECO:0007669"/>
    <property type="project" value="TreeGrafter"/>
</dbReference>
<dbReference type="PANTHER" id="PTHR11467:SF36">
    <property type="entry name" value="HISTONE 24-RELATED"/>
    <property type="match status" value="1"/>
</dbReference>
<evidence type="ECO:0000313" key="10">
    <source>
        <dbReference type="Proteomes" id="UP001177140"/>
    </source>
</evidence>
<feature type="compositionally biased region" description="Basic residues" evidence="7">
    <location>
        <begin position="276"/>
        <end position="304"/>
    </location>
</feature>
<evidence type="ECO:0000256" key="1">
    <source>
        <dbReference type="ARBA" id="ARBA00004123"/>
    </source>
</evidence>
<dbReference type="PROSITE" id="PS51504">
    <property type="entry name" value="H15"/>
    <property type="match status" value="2"/>
</dbReference>
<dbReference type="Proteomes" id="UP001177140">
    <property type="component" value="Unassembled WGS sequence"/>
</dbReference>
<dbReference type="GO" id="GO:0003690">
    <property type="term" value="F:double-stranded DNA binding"/>
    <property type="evidence" value="ECO:0007669"/>
    <property type="project" value="TreeGrafter"/>
</dbReference>
<protein>
    <recommendedName>
        <fullName evidence="8">H15 domain-containing protein</fullName>
    </recommendedName>
</protein>
<evidence type="ECO:0000256" key="2">
    <source>
        <dbReference type="ARBA" id="ARBA00004286"/>
    </source>
</evidence>
<feature type="compositionally biased region" description="Low complexity" evidence="7">
    <location>
        <begin position="200"/>
        <end position="275"/>
    </location>
</feature>
<feature type="region of interest" description="Disordered" evidence="7">
    <location>
        <begin position="74"/>
        <end position="105"/>
    </location>
</feature>
<comment type="subcellular location">
    <subcellularLocation>
        <location evidence="2">Chromosome</location>
    </subcellularLocation>
    <subcellularLocation>
        <location evidence="1 6">Nucleus</location>
    </subcellularLocation>
</comment>
<dbReference type="GO" id="GO:0000786">
    <property type="term" value="C:nucleosome"/>
    <property type="evidence" value="ECO:0007669"/>
    <property type="project" value="InterPro"/>
</dbReference>
<comment type="caution">
    <text evidence="9">The sequence shown here is derived from an EMBL/GenBank/DDBJ whole genome shotgun (WGS) entry which is preliminary data.</text>
</comment>
<evidence type="ECO:0000256" key="4">
    <source>
        <dbReference type="ARBA" id="ARBA00023125"/>
    </source>
</evidence>
<dbReference type="GO" id="GO:0030261">
    <property type="term" value="P:chromosome condensation"/>
    <property type="evidence" value="ECO:0007669"/>
    <property type="project" value="TreeGrafter"/>
</dbReference>
<sequence length="304" mass="31923">MSKASHPSYFQMIKEALVALNEKNGSSPHAIAKFISQKHKNLPSNFNKMLGVQLKNCTANGKLTKVKSSFKLSDASKQVKPTKSAPAKPTKVVPKAKKPAPVKASDASHPTYFQMIKEAILALKERSGSSPYAIAKYMEEKHSKILPANFKKLLAVQLKNCVANGKLIKMKASFKLSDASKKDVKAVPKPVAAKKKPTTKPKTAAAVAAKAKAGKKPASTAAPTKKKPAAGVSKKAASKKPAAGVAKKAASKKPAGVVAKKAAGSKKPAGAVAKKAGVKKKTKAATPKKRKSVRSPAAKRARRG</sequence>
<evidence type="ECO:0000313" key="9">
    <source>
        <dbReference type="EMBL" id="MCL7043645.1"/>
    </source>
</evidence>
<organism evidence="9 10">
    <name type="scientific">Papaver nudicaule</name>
    <name type="common">Iceland poppy</name>
    <dbReference type="NCBI Taxonomy" id="74823"/>
    <lineage>
        <taxon>Eukaryota</taxon>
        <taxon>Viridiplantae</taxon>
        <taxon>Streptophyta</taxon>
        <taxon>Embryophyta</taxon>
        <taxon>Tracheophyta</taxon>
        <taxon>Spermatophyta</taxon>
        <taxon>Magnoliopsida</taxon>
        <taxon>Ranunculales</taxon>
        <taxon>Papaveraceae</taxon>
        <taxon>Papaveroideae</taxon>
        <taxon>Papaver</taxon>
    </lineage>
</organism>
<accession>A0AA41VM33</accession>
<feature type="region of interest" description="Disordered" evidence="7">
    <location>
        <begin position="184"/>
        <end position="304"/>
    </location>
</feature>
<proteinExistence type="inferred from homology"/>
<name>A0AA41VM33_PAPNU</name>
<dbReference type="Pfam" id="PF00538">
    <property type="entry name" value="Linker_histone"/>
    <property type="match status" value="2"/>
</dbReference>
<keyword evidence="10" id="KW-1185">Reference proteome</keyword>
<feature type="compositionally biased region" description="Low complexity" evidence="7">
    <location>
        <begin position="81"/>
        <end position="93"/>
    </location>
</feature>
<evidence type="ECO:0000256" key="3">
    <source>
        <dbReference type="ARBA" id="ARBA00022454"/>
    </source>
</evidence>
<dbReference type="PANTHER" id="PTHR11467">
    <property type="entry name" value="HISTONE H1"/>
    <property type="match status" value="1"/>
</dbReference>
<evidence type="ECO:0000256" key="5">
    <source>
        <dbReference type="ARBA" id="ARBA00023242"/>
    </source>
</evidence>
<dbReference type="InterPro" id="IPR005819">
    <property type="entry name" value="H1/H5"/>
</dbReference>
<dbReference type="CDD" id="cd00073">
    <property type="entry name" value="H15"/>
    <property type="match status" value="2"/>
</dbReference>
<evidence type="ECO:0000256" key="7">
    <source>
        <dbReference type="SAM" id="MobiDB-lite"/>
    </source>
</evidence>
<dbReference type="GO" id="GO:0030527">
    <property type="term" value="F:structural constituent of chromatin"/>
    <property type="evidence" value="ECO:0007669"/>
    <property type="project" value="InterPro"/>
</dbReference>
<evidence type="ECO:0000259" key="8">
    <source>
        <dbReference type="PROSITE" id="PS51504"/>
    </source>
</evidence>
<evidence type="ECO:0000256" key="6">
    <source>
        <dbReference type="RuleBase" id="RU003894"/>
    </source>
</evidence>
<keyword evidence="3 6" id="KW-0158">Chromosome</keyword>
<gene>
    <name evidence="9" type="ORF">MKW94_012759</name>
</gene>
<reference evidence="9" key="1">
    <citation type="submission" date="2022-03" db="EMBL/GenBank/DDBJ databases">
        <title>A functionally conserved STORR gene fusion in Papaver species that diverged 16.8 million years ago.</title>
        <authorList>
            <person name="Catania T."/>
        </authorList>
    </citation>
    <scope>NUCLEOTIDE SEQUENCE</scope>
    <source>
        <strain evidence="9">S-191538</strain>
    </source>
</reference>
<keyword evidence="4 6" id="KW-0238">DNA-binding</keyword>
<dbReference type="InterPro" id="IPR005818">
    <property type="entry name" value="Histone_H1/H5_H15"/>
</dbReference>
<dbReference type="GO" id="GO:0045910">
    <property type="term" value="P:negative regulation of DNA recombination"/>
    <property type="evidence" value="ECO:0007669"/>
    <property type="project" value="TreeGrafter"/>
</dbReference>
<dbReference type="InterPro" id="IPR036390">
    <property type="entry name" value="WH_DNA-bd_sf"/>
</dbReference>